<feature type="domain" description="IclR-ED" evidence="5">
    <location>
        <begin position="74"/>
        <end position="255"/>
    </location>
</feature>
<keyword evidence="7" id="KW-1185">Reference proteome</keyword>
<dbReference type="EMBL" id="JACGWU010000010">
    <property type="protein sequence ID" value="MBA8830001.1"/>
    <property type="molecule type" value="Genomic_DNA"/>
</dbReference>
<evidence type="ECO:0000259" key="4">
    <source>
        <dbReference type="PROSITE" id="PS51077"/>
    </source>
</evidence>
<dbReference type="SMART" id="SM00346">
    <property type="entry name" value="HTH_ICLR"/>
    <property type="match status" value="1"/>
</dbReference>
<dbReference type="PROSITE" id="PS51078">
    <property type="entry name" value="ICLR_ED"/>
    <property type="match status" value="1"/>
</dbReference>
<dbReference type="Gene3D" id="3.30.450.40">
    <property type="match status" value="1"/>
</dbReference>
<dbReference type="PANTHER" id="PTHR30136">
    <property type="entry name" value="HELIX-TURN-HELIX TRANSCRIPTIONAL REGULATOR, ICLR FAMILY"/>
    <property type="match status" value="1"/>
</dbReference>
<dbReference type="PANTHER" id="PTHR30136:SF24">
    <property type="entry name" value="HTH-TYPE TRANSCRIPTIONAL REPRESSOR ALLR"/>
    <property type="match status" value="1"/>
</dbReference>
<keyword evidence="2 6" id="KW-0238">DNA-binding</keyword>
<dbReference type="GO" id="GO:0003700">
    <property type="term" value="F:DNA-binding transcription factor activity"/>
    <property type="evidence" value="ECO:0007669"/>
    <property type="project" value="TreeGrafter"/>
</dbReference>
<reference evidence="6 7" key="1">
    <citation type="submission" date="2020-07" db="EMBL/GenBank/DDBJ databases">
        <title>Sequencing the genomes of 1000 actinobacteria strains.</title>
        <authorList>
            <person name="Klenk H.-P."/>
        </authorList>
    </citation>
    <scope>NUCLEOTIDE SEQUENCE [LARGE SCALE GENOMIC DNA]</scope>
    <source>
        <strain evidence="6 7">DSM 23737</strain>
    </source>
</reference>
<evidence type="ECO:0000256" key="2">
    <source>
        <dbReference type="ARBA" id="ARBA00023125"/>
    </source>
</evidence>
<evidence type="ECO:0000313" key="7">
    <source>
        <dbReference type="Proteomes" id="UP000524237"/>
    </source>
</evidence>
<evidence type="ECO:0000256" key="3">
    <source>
        <dbReference type="ARBA" id="ARBA00023163"/>
    </source>
</evidence>
<dbReference type="GO" id="GO:0003677">
    <property type="term" value="F:DNA binding"/>
    <property type="evidence" value="ECO:0007669"/>
    <property type="project" value="UniProtKB-KW"/>
</dbReference>
<feature type="domain" description="HTH iclR-type" evidence="4">
    <location>
        <begin position="12"/>
        <end position="73"/>
    </location>
</feature>
<proteinExistence type="predicted"/>
<dbReference type="SUPFAM" id="SSF55781">
    <property type="entry name" value="GAF domain-like"/>
    <property type="match status" value="1"/>
</dbReference>
<dbReference type="AlphaFoldDB" id="A0A7W3JVJ1"/>
<dbReference type="InterPro" id="IPR036388">
    <property type="entry name" value="WH-like_DNA-bd_sf"/>
</dbReference>
<dbReference type="RefSeq" id="WP_182485417.1">
    <property type="nucleotide sequence ID" value="NZ_JACGWU010000010.1"/>
</dbReference>
<dbReference type="GO" id="GO:0045892">
    <property type="term" value="P:negative regulation of DNA-templated transcription"/>
    <property type="evidence" value="ECO:0007669"/>
    <property type="project" value="TreeGrafter"/>
</dbReference>
<dbReference type="InterPro" id="IPR014757">
    <property type="entry name" value="Tscrpt_reg_IclR_C"/>
</dbReference>
<dbReference type="Proteomes" id="UP000524237">
    <property type="component" value="Unassembled WGS sequence"/>
</dbReference>
<dbReference type="InterPro" id="IPR050707">
    <property type="entry name" value="HTH_MetabolicPath_Reg"/>
</dbReference>
<organism evidence="6 7">
    <name type="scientific">Alpinimonas psychrophila</name>
    <dbReference type="NCBI Taxonomy" id="748908"/>
    <lineage>
        <taxon>Bacteria</taxon>
        <taxon>Bacillati</taxon>
        <taxon>Actinomycetota</taxon>
        <taxon>Actinomycetes</taxon>
        <taxon>Micrococcales</taxon>
        <taxon>Microbacteriaceae</taxon>
        <taxon>Alpinimonas</taxon>
    </lineage>
</organism>
<dbReference type="SUPFAM" id="SSF46785">
    <property type="entry name" value="Winged helix' DNA-binding domain"/>
    <property type="match status" value="1"/>
</dbReference>
<dbReference type="PROSITE" id="PS51077">
    <property type="entry name" value="HTH_ICLR"/>
    <property type="match status" value="1"/>
</dbReference>
<evidence type="ECO:0000256" key="1">
    <source>
        <dbReference type="ARBA" id="ARBA00023015"/>
    </source>
</evidence>
<evidence type="ECO:0000313" key="6">
    <source>
        <dbReference type="EMBL" id="MBA8830001.1"/>
    </source>
</evidence>
<comment type="caution">
    <text evidence="6">The sequence shown here is derived from an EMBL/GenBank/DDBJ whole genome shotgun (WGS) entry which is preliminary data.</text>
</comment>
<sequence length="255" mass="27740">MQNKLELPPYAIESVNTALRLLLLFRERDVLRVTDVSTELGVARSTAHRLLVTLAFQGFVQQERNSRSYRAGPALMDLSASPAGLREIREAAHPWMVRLSADLNETVNLLILEGSGARFIDGVECERPVRVSARTGTLLPANATAGGKVMLSTLSPEEVDFLTGGHLSKMTSTTITNPQEFREELDDVKRLGYAINRNESLDGLHAVAVCIFNSRGHAVASLAVSVPADRGGNARLRDLIPSLREAADNIGSRLT</sequence>
<name>A0A7W3JVJ1_9MICO</name>
<dbReference type="InterPro" id="IPR036390">
    <property type="entry name" value="WH_DNA-bd_sf"/>
</dbReference>
<keyword evidence="1" id="KW-0805">Transcription regulation</keyword>
<keyword evidence="3" id="KW-0804">Transcription</keyword>
<dbReference type="Gene3D" id="1.10.10.10">
    <property type="entry name" value="Winged helix-like DNA-binding domain superfamily/Winged helix DNA-binding domain"/>
    <property type="match status" value="1"/>
</dbReference>
<dbReference type="Pfam" id="PF01614">
    <property type="entry name" value="IclR_C"/>
    <property type="match status" value="1"/>
</dbReference>
<protein>
    <submittedName>
        <fullName evidence="6">DNA-binding IclR family transcriptional regulator</fullName>
    </submittedName>
</protein>
<dbReference type="InterPro" id="IPR029016">
    <property type="entry name" value="GAF-like_dom_sf"/>
</dbReference>
<dbReference type="InterPro" id="IPR005471">
    <property type="entry name" value="Tscrpt_reg_IclR_N"/>
</dbReference>
<gene>
    <name evidence="6" type="ORF">FB555_002128</name>
</gene>
<evidence type="ECO:0000259" key="5">
    <source>
        <dbReference type="PROSITE" id="PS51078"/>
    </source>
</evidence>
<accession>A0A7W3JVJ1</accession>
<dbReference type="Pfam" id="PF09339">
    <property type="entry name" value="HTH_IclR"/>
    <property type="match status" value="1"/>
</dbReference>